<sequence>MNHRPDQRAIQRVRDALSEDAELEVHPLDVEDACRRYAGDGYEVVPQLRNFLEAYGELTVSWTRREWRNELTTSVRATLESAHATPRNLGIHAKRLGFPVVLVGTVFETEESVLLAGDGDIFFFGDAGFQRVANGFENAVRAVLTGDWDKTFFWEL</sequence>
<dbReference type="RefSeq" id="WP_189413040.1">
    <property type="nucleotide sequence ID" value="NZ_BMSM01000001.1"/>
</dbReference>
<protein>
    <recommendedName>
        <fullName evidence="3">SMI1/KNR4 family protein</fullName>
    </recommendedName>
</protein>
<dbReference type="InterPro" id="IPR025850">
    <property type="entry name" value="SUKH-3"/>
</dbReference>
<proteinExistence type="predicted"/>
<accession>A0ABT9LCV4</accession>
<reference evidence="1 2" key="1">
    <citation type="submission" date="2023-07" db="EMBL/GenBank/DDBJ databases">
        <title>Sequencing the genomes of 1000 actinobacteria strains.</title>
        <authorList>
            <person name="Klenk H.-P."/>
        </authorList>
    </citation>
    <scope>NUCLEOTIDE SEQUENCE [LARGE SCALE GENOMIC DNA]</scope>
    <source>
        <strain evidence="1 2">DSM 40229</strain>
    </source>
</reference>
<dbReference type="GeneID" id="91550997"/>
<keyword evidence="2" id="KW-1185">Reference proteome</keyword>
<gene>
    <name evidence="1" type="ORF">J2S47_002056</name>
</gene>
<dbReference type="Proteomes" id="UP001231675">
    <property type="component" value="Unassembled WGS sequence"/>
</dbReference>
<comment type="caution">
    <text evidence="1">The sequence shown here is derived from an EMBL/GenBank/DDBJ whole genome shotgun (WGS) entry which is preliminary data.</text>
</comment>
<evidence type="ECO:0000313" key="1">
    <source>
        <dbReference type="EMBL" id="MDP9681554.1"/>
    </source>
</evidence>
<dbReference type="Pfam" id="PF14433">
    <property type="entry name" value="SUKH-3"/>
    <property type="match status" value="1"/>
</dbReference>
<evidence type="ECO:0000313" key="2">
    <source>
        <dbReference type="Proteomes" id="UP001231675"/>
    </source>
</evidence>
<dbReference type="EMBL" id="JAURUD010000001">
    <property type="protein sequence ID" value="MDP9681554.1"/>
    <property type="molecule type" value="Genomic_DNA"/>
</dbReference>
<evidence type="ECO:0008006" key="3">
    <source>
        <dbReference type="Google" id="ProtNLM"/>
    </source>
</evidence>
<organism evidence="1 2">
    <name type="scientific">Streptomyces griseoviridis</name>
    <dbReference type="NCBI Taxonomy" id="45398"/>
    <lineage>
        <taxon>Bacteria</taxon>
        <taxon>Bacillati</taxon>
        <taxon>Actinomycetota</taxon>
        <taxon>Actinomycetes</taxon>
        <taxon>Kitasatosporales</taxon>
        <taxon>Streptomycetaceae</taxon>
        <taxon>Streptomyces</taxon>
    </lineage>
</organism>
<name>A0ABT9LCV4_STRGD</name>